<protein>
    <submittedName>
        <fullName evidence="1">Uncharacterized protein</fullName>
    </submittedName>
</protein>
<gene>
    <name evidence="1" type="ORF">GCM10022377_01960</name>
</gene>
<dbReference type="Pfam" id="PF19786">
    <property type="entry name" value="DUF6270"/>
    <property type="match status" value="1"/>
</dbReference>
<evidence type="ECO:0000313" key="1">
    <source>
        <dbReference type="EMBL" id="GAA3693053.1"/>
    </source>
</evidence>
<dbReference type="Proteomes" id="UP001501536">
    <property type="component" value="Unassembled WGS sequence"/>
</dbReference>
<dbReference type="EMBL" id="BAABCJ010000001">
    <property type="protein sequence ID" value="GAA3693053.1"/>
    <property type="molecule type" value="Genomic_DNA"/>
</dbReference>
<comment type="caution">
    <text evidence="1">The sequence shown here is derived from an EMBL/GenBank/DDBJ whole genome shotgun (WGS) entry which is preliminary data.</text>
</comment>
<name>A0ABP7CRK0_9MICC</name>
<accession>A0ABP7CRK0</accession>
<keyword evidence="2" id="KW-1185">Reference proteome</keyword>
<dbReference type="InterPro" id="IPR046237">
    <property type="entry name" value="DUF6270"/>
</dbReference>
<sequence length="155" mass="17640">MDLIVERLGVLRYKGGYVTRSNELMRTALADQLGEAPWFRFGTDRHWHQWTAAVDCVAGELRDAGLLEKALVLNTPWATQTRAGEPLSLRGRSSAEYNEDYKPFYAYMEQSGFTVVAMPEELAVGDDEHKWGPAPYHYVPEAYEWIAAQVRYHAA</sequence>
<reference evidence="2" key="1">
    <citation type="journal article" date="2019" name="Int. J. Syst. Evol. Microbiol.">
        <title>The Global Catalogue of Microorganisms (GCM) 10K type strain sequencing project: providing services to taxonomists for standard genome sequencing and annotation.</title>
        <authorList>
            <consortium name="The Broad Institute Genomics Platform"/>
            <consortium name="The Broad Institute Genome Sequencing Center for Infectious Disease"/>
            <person name="Wu L."/>
            <person name="Ma J."/>
        </authorList>
    </citation>
    <scope>NUCLEOTIDE SEQUENCE [LARGE SCALE GENOMIC DNA]</scope>
    <source>
        <strain evidence="2">JCM 16961</strain>
    </source>
</reference>
<evidence type="ECO:0000313" key="2">
    <source>
        <dbReference type="Proteomes" id="UP001501536"/>
    </source>
</evidence>
<organism evidence="1 2">
    <name type="scientific">Zhihengliuella alba</name>
    <dbReference type="NCBI Taxonomy" id="547018"/>
    <lineage>
        <taxon>Bacteria</taxon>
        <taxon>Bacillati</taxon>
        <taxon>Actinomycetota</taxon>
        <taxon>Actinomycetes</taxon>
        <taxon>Micrococcales</taxon>
        <taxon>Micrococcaceae</taxon>
        <taxon>Zhihengliuella</taxon>
    </lineage>
</organism>
<proteinExistence type="predicted"/>